<feature type="non-terminal residue" evidence="1">
    <location>
        <position position="1"/>
    </location>
</feature>
<sequence>TFVCVCTFNQIQPKHLTNRRKSLVCQSGSAGKCDRGLSFGNKSARTSGGR</sequence>
<feature type="non-terminal residue" evidence="1">
    <location>
        <position position="50"/>
    </location>
</feature>
<reference evidence="1 2" key="1">
    <citation type="journal article" date="2023" name="Sci. Data">
        <title>Genome assembly of the Korean intertidal mud-creeper Batillaria attramentaria.</title>
        <authorList>
            <person name="Patra A.K."/>
            <person name="Ho P.T."/>
            <person name="Jun S."/>
            <person name="Lee S.J."/>
            <person name="Kim Y."/>
            <person name="Won Y.J."/>
        </authorList>
    </citation>
    <scope>NUCLEOTIDE SEQUENCE [LARGE SCALE GENOMIC DNA]</scope>
    <source>
        <strain evidence="1">Wonlab-2016</strain>
    </source>
</reference>
<name>A0ABD0JBZ9_9CAEN</name>
<proteinExistence type="predicted"/>
<dbReference type="AlphaFoldDB" id="A0ABD0JBZ9"/>
<accession>A0ABD0JBZ9</accession>
<organism evidence="1 2">
    <name type="scientific">Batillaria attramentaria</name>
    <dbReference type="NCBI Taxonomy" id="370345"/>
    <lineage>
        <taxon>Eukaryota</taxon>
        <taxon>Metazoa</taxon>
        <taxon>Spiralia</taxon>
        <taxon>Lophotrochozoa</taxon>
        <taxon>Mollusca</taxon>
        <taxon>Gastropoda</taxon>
        <taxon>Caenogastropoda</taxon>
        <taxon>Sorbeoconcha</taxon>
        <taxon>Cerithioidea</taxon>
        <taxon>Batillariidae</taxon>
        <taxon>Batillaria</taxon>
    </lineage>
</organism>
<dbReference type="Proteomes" id="UP001519460">
    <property type="component" value="Unassembled WGS sequence"/>
</dbReference>
<evidence type="ECO:0000313" key="2">
    <source>
        <dbReference type="Proteomes" id="UP001519460"/>
    </source>
</evidence>
<comment type="caution">
    <text evidence="1">The sequence shown here is derived from an EMBL/GenBank/DDBJ whole genome shotgun (WGS) entry which is preliminary data.</text>
</comment>
<gene>
    <name evidence="1" type="ORF">BaRGS_00036595</name>
</gene>
<dbReference type="EMBL" id="JACVVK020000520">
    <property type="protein sequence ID" value="KAK7468182.1"/>
    <property type="molecule type" value="Genomic_DNA"/>
</dbReference>
<keyword evidence="2" id="KW-1185">Reference proteome</keyword>
<protein>
    <submittedName>
        <fullName evidence="1">Uncharacterized protein</fullName>
    </submittedName>
</protein>
<evidence type="ECO:0000313" key="1">
    <source>
        <dbReference type="EMBL" id="KAK7468182.1"/>
    </source>
</evidence>